<keyword evidence="8" id="KW-0472">Membrane</keyword>
<evidence type="ECO:0000256" key="8">
    <source>
        <dbReference type="SAM" id="Phobius"/>
    </source>
</evidence>
<dbReference type="SUPFAM" id="SSF52172">
    <property type="entry name" value="CheY-like"/>
    <property type="match status" value="1"/>
</dbReference>
<dbReference type="EC" id="2.7.13.3" evidence="2"/>
<proteinExistence type="predicted"/>
<dbReference type="PROSITE" id="PS50109">
    <property type="entry name" value="HIS_KIN"/>
    <property type="match status" value="1"/>
</dbReference>
<name>A0ABP8G9V1_9SPHI</name>
<evidence type="ECO:0000256" key="6">
    <source>
        <dbReference type="ARBA" id="ARBA00023163"/>
    </source>
</evidence>
<dbReference type="Gene3D" id="3.30.565.10">
    <property type="entry name" value="Histidine kinase-like ATPase, C-terminal domain"/>
    <property type="match status" value="1"/>
</dbReference>
<dbReference type="RefSeq" id="WP_345210850.1">
    <property type="nucleotide sequence ID" value="NZ_BAABFT010000004.1"/>
</dbReference>
<evidence type="ECO:0000259" key="10">
    <source>
        <dbReference type="PROSITE" id="PS50109"/>
    </source>
</evidence>
<dbReference type="InterPro" id="IPR004358">
    <property type="entry name" value="Sig_transdc_His_kin-like_C"/>
</dbReference>
<dbReference type="Gene3D" id="1.10.10.60">
    <property type="entry name" value="Homeodomain-like"/>
    <property type="match status" value="2"/>
</dbReference>
<dbReference type="SUPFAM" id="SSF46689">
    <property type="entry name" value="Homeodomain-like"/>
    <property type="match status" value="1"/>
</dbReference>
<keyword evidence="5" id="KW-0238">DNA-binding</keyword>
<dbReference type="InterPro" id="IPR018060">
    <property type="entry name" value="HTH_AraC"/>
</dbReference>
<dbReference type="SMART" id="SM00387">
    <property type="entry name" value="HATPase_c"/>
    <property type="match status" value="1"/>
</dbReference>
<comment type="caution">
    <text evidence="12">The sequence shown here is derived from an EMBL/GenBank/DDBJ whole genome shotgun (WGS) entry which is preliminary data.</text>
</comment>
<dbReference type="Pfam" id="PF13407">
    <property type="entry name" value="Peripla_BP_4"/>
    <property type="match status" value="1"/>
</dbReference>
<evidence type="ECO:0000256" key="7">
    <source>
        <dbReference type="PROSITE-ProRule" id="PRU00169"/>
    </source>
</evidence>
<evidence type="ECO:0000256" key="5">
    <source>
        <dbReference type="ARBA" id="ARBA00023125"/>
    </source>
</evidence>
<feature type="modified residue" description="4-aspartylphosphate" evidence="7">
    <location>
        <position position="724"/>
    </location>
</feature>
<dbReference type="Gene3D" id="3.40.50.2300">
    <property type="match status" value="3"/>
</dbReference>
<feature type="transmembrane region" description="Helical" evidence="8">
    <location>
        <begin position="347"/>
        <end position="370"/>
    </location>
</feature>
<dbReference type="InterPro" id="IPR001789">
    <property type="entry name" value="Sig_transdc_resp-reg_receiver"/>
</dbReference>
<dbReference type="InterPro" id="IPR005467">
    <property type="entry name" value="His_kinase_dom"/>
</dbReference>
<reference evidence="13" key="1">
    <citation type="journal article" date="2019" name="Int. J. Syst. Evol. Microbiol.">
        <title>The Global Catalogue of Microorganisms (GCM) 10K type strain sequencing project: providing services to taxonomists for standard genome sequencing and annotation.</title>
        <authorList>
            <consortium name="The Broad Institute Genomics Platform"/>
            <consortium name="The Broad Institute Genome Sequencing Center for Infectious Disease"/>
            <person name="Wu L."/>
            <person name="Ma J."/>
        </authorList>
    </citation>
    <scope>NUCLEOTIDE SEQUENCE [LARGE SCALE GENOMIC DNA]</scope>
    <source>
        <strain evidence="13">JCM 17705</strain>
    </source>
</reference>
<evidence type="ECO:0000313" key="13">
    <source>
        <dbReference type="Proteomes" id="UP001500582"/>
    </source>
</evidence>
<dbReference type="InterPro" id="IPR036097">
    <property type="entry name" value="HisK_dim/P_sf"/>
</dbReference>
<dbReference type="SUPFAM" id="SSF55874">
    <property type="entry name" value="ATPase domain of HSP90 chaperone/DNA topoisomerase II/histidine kinase"/>
    <property type="match status" value="1"/>
</dbReference>
<accession>A0ABP8G9V1</accession>
<dbReference type="InterPro" id="IPR036890">
    <property type="entry name" value="HATPase_C_sf"/>
</dbReference>
<evidence type="ECO:0000313" key="12">
    <source>
        <dbReference type="EMBL" id="GAA4320215.1"/>
    </source>
</evidence>
<protein>
    <recommendedName>
        <fullName evidence="2">histidine kinase</fullName>
        <ecNumber evidence="2">2.7.13.3</ecNumber>
    </recommendedName>
</protein>
<feature type="domain" description="HTH araC/xylS-type" evidence="9">
    <location>
        <begin position="823"/>
        <end position="922"/>
    </location>
</feature>
<dbReference type="PROSITE" id="PS01124">
    <property type="entry name" value="HTH_ARAC_FAMILY_2"/>
    <property type="match status" value="1"/>
</dbReference>
<dbReference type="SUPFAM" id="SSF47384">
    <property type="entry name" value="Homodimeric domain of signal transducing histidine kinase"/>
    <property type="match status" value="1"/>
</dbReference>
<dbReference type="InterPro" id="IPR011006">
    <property type="entry name" value="CheY-like_superfamily"/>
</dbReference>
<evidence type="ECO:0000256" key="1">
    <source>
        <dbReference type="ARBA" id="ARBA00000085"/>
    </source>
</evidence>
<dbReference type="CDD" id="cd00075">
    <property type="entry name" value="HATPase"/>
    <property type="match status" value="1"/>
</dbReference>
<feature type="domain" description="Response regulatory" evidence="11">
    <location>
        <begin position="676"/>
        <end position="791"/>
    </location>
</feature>
<dbReference type="InterPro" id="IPR028082">
    <property type="entry name" value="Peripla_BP_I"/>
</dbReference>
<feature type="domain" description="Histidine kinase" evidence="10">
    <location>
        <begin position="414"/>
        <end position="628"/>
    </location>
</feature>
<dbReference type="CDD" id="cd00082">
    <property type="entry name" value="HisKA"/>
    <property type="match status" value="1"/>
</dbReference>
<evidence type="ECO:0000256" key="2">
    <source>
        <dbReference type="ARBA" id="ARBA00012438"/>
    </source>
</evidence>
<keyword evidence="13" id="KW-1185">Reference proteome</keyword>
<dbReference type="EMBL" id="BAABFT010000004">
    <property type="protein sequence ID" value="GAA4320215.1"/>
    <property type="molecule type" value="Genomic_DNA"/>
</dbReference>
<dbReference type="InterPro" id="IPR003661">
    <property type="entry name" value="HisK_dim/P_dom"/>
</dbReference>
<dbReference type="InterPro" id="IPR009057">
    <property type="entry name" value="Homeodomain-like_sf"/>
</dbReference>
<evidence type="ECO:0000259" key="11">
    <source>
        <dbReference type="PROSITE" id="PS50110"/>
    </source>
</evidence>
<dbReference type="Gene3D" id="1.10.287.130">
    <property type="match status" value="1"/>
</dbReference>
<dbReference type="CDD" id="cd06308">
    <property type="entry name" value="PBP1_sensor_kinase-like"/>
    <property type="match status" value="1"/>
</dbReference>
<gene>
    <name evidence="12" type="ORF">GCM10023149_19370</name>
</gene>
<dbReference type="PROSITE" id="PS00041">
    <property type="entry name" value="HTH_ARAC_FAMILY_1"/>
    <property type="match status" value="1"/>
</dbReference>
<comment type="catalytic activity">
    <reaction evidence="1">
        <text>ATP + protein L-histidine = ADP + protein N-phospho-L-histidine.</text>
        <dbReference type="EC" id="2.7.13.3"/>
    </reaction>
</comment>
<keyword evidence="8" id="KW-0812">Transmembrane</keyword>
<dbReference type="PANTHER" id="PTHR43547:SF2">
    <property type="entry name" value="HYBRID SIGNAL TRANSDUCTION HISTIDINE KINASE C"/>
    <property type="match status" value="1"/>
</dbReference>
<dbReference type="SMART" id="SM00342">
    <property type="entry name" value="HTH_ARAC"/>
    <property type="match status" value="1"/>
</dbReference>
<dbReference type="SMART" id="SM00388">
    <property type="entry name" value="HisKA"/>
    <property type="match status" value="1"/>
</dbReference>
<keyword evidence="3 7" id="KW-0597">Phosphoprotein</keyword>
<organism evidence="12 13">
    <name type="scientific">Mucilaginibacter gynuensis</name>
    <dbReference type="NCBI Taxonomy" id="1302236"/>
    <lineage>
        <taxon>Bacteria</taxon>
        <taxon>Pseudomonadati</taxon>
        <taxon>Bacteroidota</taxon>
        <taxon>Sphingobacteriia</taxon>
        <taxon>Sphingobacteriales</taxon>
        <taxon>Sphingobacteriaceae</taxon>
        <taxon>Mucilaginibacter</taxon>
    </lineage>
</organism>
<dbReference type="InterPro" id="IPR003594">
    <property type="entry name" value="HATPase_dom"/>
</dbReference>
<dbReference type="PRINTS" id="PR00344">
    <property type="entry name" value="BCTRLSENSOR"/>
</dbReference>
<dbReference type="PROSITE" id="PS50110">
    <property type="entry name" value="RESPONSE_REGULATORY"/>
    <property type="match status" value="1"/>
</dbReference>
<dbReference type="Pfam" id="PF12833">
    <property type="entry name" value="HTH_18"/>
    <property type="match status" value="1"/>
</dbReference>
<dbReference type="Proteomes" id="UP001500582">
    <property type="component" value="Unassembled WGS sequence"/>
</dbReference>
<evidence type="ECO:0000256" key="3">
    <source>
        <dbReference type="ARBA" id="ARBA00022553"/>
    </source>
</evidence>
<dbReference type="PANTHER" id="PTHR43547">
    <property type="entry name" value="TWO-COMPONENT HISTIDINE KINASE"/>
    <property type="match status" value="1"/>
</dbReference>
<dbReference type="Pfam" id="PF02518">
    <property type="entry name" value="HATPase_c"/>
    <property type="match status" value="1"/>
</dbReference>
<keyword evidence="8" id="KW-1133">Transmembrane helix</keyword>
<dbReference type="SUPFAM" id="SSF53822">
    <property type="entry name" value="Periplasmic binding protein-like I"/>
    <property type="match status" value="1"/>
</dbReference>
<dbReference type="Pfam" id="PF00072">
    <property type="entry name" value="Response_reg"/>
    <property type="match status" value="1"/>
</dbReference>
<dbReference type="InterPro" id="IPR018062">
    <property type="entry name" value="HTH_AraC-typ_CS"/>
</dbReference>
<dbReference type="Pfam" id="PF00512">
    <property type="entry name" value="HisKA"/>
    <property type="match status" value="1"/>
</dbReference>
<evidence type="ECO:0000259" key="9">
    <source>
        <dbReference type="PROSITE" id="PS01124"/>
    </source>
</evidence>
<keyword evidence="4" id="KW-0805">Transcription regulation</keyword>
<evidence type="ECO:0000256" key="4">
    <source>
        <dbReference type="ARBA" id="ARBA00023015"/>
    </source>
</evidence>
<keyword evidence="6" id="KW-0804">Transcription</keyword>
<dbReference type="SMART" id="SM00448">
    <property type="entry name" value="REC"/>
    <property type="match status" value="1"/>
</dbReference>
<sequence>MFSYPSYMGFVKRVLLWLLVAVTVTACHREKVKSTYTIGFSQCVGTDLWRKTMLDEMKMELSLHPGVKFLYSDAQNSSARQISQVRVMLRKGIDLLVISPNEAQPLTAVVEEAYNKGIPVIVIDRKTSSTLYTAYVGADNYQLGKMAGEYLGSTLKGDASVLEVMGLPGSSPAIERDRGFYDGIKKFSNIRIAAKVYGDWLKPNTQRQLHKIKTELPGITAVFAHNDVMASGVREVFNSLKLSPGLKIVGVDALPGPGGGLQKVSDKVIDASVLYPTGGKEAIVTAFRILNKEPFSRENILQSLIIDSANVQLMKMQWARVNSQQKDIERQQELIEEQQGIYNSQQVILNITVITLVLTIIFGGLAFFSLMENRKINKSLAAKNDEILSQRNQLIEMSVKAEAATEAKLNFFTNVSHEFRTPLTLILSPLQDMMANEKLVSLAGKNIRMIHQNSYRLLRLVNQLIDYRKIEYDKQIIKASENNIVAFVRDVVENFRMHAQKQNIHLSFSTTENDIRCWFDVNMLDKVFFNLIANAIKFNNERGKIKVTVTREDSNVVIQVQDTGVGMDAEELRQVFDQFYQAAHMPLNGSGIGLSLSREIVNLHHGNIQVESEKWKGSRFTVTLPLGETHLLPEEKSSQSGNWADLDERSKVFNSDLKKIPMLKERDPLSAPKEFSILIIEDNTDLLHYLEEKFSEYFEVYCAGNGADAISQAYEHVPDLIISDVVLPGASGKELSKGLKSDIRTSHIPIILLTAQGSVDQQISGINAMADLYITKPFNFDFLLANVRNLIKNRRILKDHFTSDISPLEKVSVSKSIDKKFINDFAGIVEQNLSNDKFSVDDICKLIGVSRIQLYRKVKALLGCSITDYILNRRLKKATYLLNNENLTIAEITYMVGFSNPNYFATVFKAKYDCTPTEYKRKAVS</sequence>
<dbReference type="InterPro" id="IPR025997">
    <property type="entry name" value="SBP_2_dom"/>
</dbReference>